<organism evidence="1 2">
    <name type="scientific">Meloidogyne enterolobii</name>
    <name type="common">Root-knot nematode worm</name>
    <name type="synonym">Meloidogyne mayaguensis</name>
    <dbReference type="NCBI Taxonomy" id="390850"/>
    <lineage>
        <taxon>Eukaryota</taxon>
        <taxon>Metazoa</taxon>
        <taxon>Ecdysozoa</taxon>
        <taxon>Nematoda</taxon>
        <taxon>Chromadorea</taxon>
        <taxon>Rhabditida</taxon>
        <taxon>Tylenchina</taxon>
        <taxon>Tylenchomorpha</taxon>
        <taxon>Tylenchoidea</taxon>
        <taxon>Meloidogynidae</taxon>
        <taxon>Meloidogyninae</taxon>
        <taxon>Meloidogyne</taxon>
    </lineage>
</organism>
<reference evidence="1" key="1">
    <citation type="submission" date="2023-11" db="EMBL/GenBank/DDBJ databases">
        <authorList>
            <person name="Poullet M."/>
        </authorList>
    </citation>
    <scope>NUCLEOTIDE SEQUENCE</scope>
    <source>
        <strain evidence="1">E1834</strain>
    </source>
</reference>
<protein>
    <submittedName>
        <fullName evidence="1">Uncharacterized protein</fullName>
    </submittedName>
</protein>
<keyword evidence="2" id="KW-1185">Reference proteome</keyword>
<evidence type="ECO:0000313" key="2">
    <source>
        <dbReference type="Proteomes" id="UP001497535"/>
    </source>
</evidence>
<sequence>MKERRRHIQEAGMRPLMVWECTIRKKLEENEDMAFFFNELPDIGPLFPRDAFHVNINLKLLIYNYIGWKNGSSKFKM</sequence>
<proteinExistence type="predicted"/>
<evidence type="ECO:0000313" key="1">
    <source>
        <dbReference type="EMBL" id="CAK5040789.1"/>
    </source>
</evidence>
<name>A0ACB0YC86_MELEN</name>
<comment type="caution">
    <text evidence="1">The sequence shown here is derived from an EMBL/GenBank/DDBJ whole genome shotgun (WGS) entry which is preliminary data.</text>
</comment>
<dbReference type="Proteomes" id="UP001497535">
    <property type="component" value="Unassembled WGS sequence"/>
</dbReference>
<gene>
    <name evidence="1" type="ORF">MENTE1834_LOCUS10314</name>
</gene>
<dbReference type="EMBL" id="CAVMJV010000010">
    <property type="protein sequence ID" value="CAK5040789.1"/>
    <property type="molecule type" value="Genomic_DNA"/>
</dbReference>
<accession>A0ACB0YC86</accession>